<keyword evidence="4 6" id="KW-1133">Transmembrane helix</keyword>
<feature type="transmembrane region" description="Helical" evidence="6">
    <location>
        <begin position="345"/>
        <end position="365"/>
    </location>
</feature>
<dbReference type="EMBL" id="JAKWBI020000087">
    <property type="protein sequence ID" value="KAJ2903256.1"/>
    <property type="molecule type" value="Genomic_DNA"/>
</dbReference>
<accession>A0AAD5RSK5</accession>
<dbReference type="GO" id="GO:0016020">
    <property type="term" value="C:membrane"/>
    <property type="evidence" value="ECO:0007669"/>
    <property type="project" value="UniProtKB-SubCell"/>
</dbReference>
<dbReference type="Pfam" id="PF01940">
    <property type="entry name" value="DUF92"/>
    <property type="match status" value="1"/>
</dbReference>
<protein>
    <submittedName>
        <fullName evidence="7">Transmembrane protein 19</fullName>
    </submittedName>
</protein>
<dbReference type="Proteomes" id="UP001201980">
    <property type="component" value="Unassembled WGS sequence"/>
</dbReference>
<dbReference type="PANTHER" id="PTHR13353">
    <property type="entry name" value="TRANSMEMBRANE PROTEIN 19"/>
    <property type="match status" value="1"/>
</dbReference>
<reference evidence="7" key="1">
    <citation type="submission" date="2022-07" db="EMBL/GenBank/DDBJ databases">
        <title>Draft genome sequence of Zalerion maritima ATCC 34329, a (micro)plastics degrading marine fungus.</title>
        <authorList>
            <person name="Paco A."/>
            <person name="Goncalves M.F.M."/>
            <person name="Rocha-Santos T.A.P."/>
            <person name="Alves A."/>
        </authorList>
    </citation>
    <scope>NUCLEOTIDE SEQUENCE</scope>
    <source>
        <strain evidence="7">ATCC 34329</strain>
    </source>
</reference>
<dbReference type="InterPro" id="IPR002794">
    <property type="entry name" value="DUF92_TMEM19"/>
</dbReference>
<sequence>MKPIFAVPAITLLVHRAWTHNSLTTPGIVVAALTAIAHAAHPWDTPFVLLAVFFLAGTRVTKINHEAKEKLTIASKGTPGGEGPRNHVQVVANSLVASILIVMHAFQLYNREGSDKCYSWQGDLLPIGFIANYAAVAADTFSSELGILSKSKPRLITSPTLRVVPKGTNGGVTLMGLGAGLFGSLILVTAAMITLPLCEPPEGMAPPTDSDETGPWWTTGRRGIFMWGLTLIGFLGSVVDSILGGLLQRTVKDVKTGKIVEGEGGARVLVTDERHNERVRAALKAAALGGEGSDAVEELDSTGKQDVRRRGAKKDIKPKARQASFGDGPSRAVENGMDLLDNNQVNIVMAGLMSLFAIVVASFYWDVPLVSAFSI</sequence>
<feature type="transmembrane region" description="Helical" evidence="6">
    <location>
        <begin position="224"/>
        <end position="247"/>
    </location>
</feature>
<evidence type="ECO:0000256" key="6">
    <source>
        <dbReference type="SAM" id="Phobius"/>
    </source>
</evidence>
<evidence type="ECO:0000256" key="2">
    <source>
        <dbReference type="ARBA" id="ARBA00009012"/>
    </source>
</evidence>
<proteinExistence type="inferred from homology"/>
<organism evidence="7 8">
    <name type="scientific">Zalerion maritima</name>
    <dbReference type="NCBI Taxonomy" id="339359"/>
    <lineage>
        <taxon>Eukaryota</taxon>
        <taxon>Fungi</taxon>
        <taxon>Dikarya</taxon>
        <taxon>Ascomycota</taxon>
        <taxon>Pezizomycotina</taxon>
        <taxon>Sordariomycetes</taxon>
        <taxon>Lulworthiomycetidae</taxon>
        <taxon>Lulworthiales</taxon>
        <taxon>Lulworthiaceae</taxon>
        <taxon>Zalerion</taxon>
    </lineage>
</organism>
<keyword evidence="3 6" id="KW-0812">Transmembrane</keyword>
<evidence type="ECO:0000256" key="1">
    <source>
        <dbReference type="ARBA" id="ARBA00004141"/>
    </source>
</evidence>
<evidence type="ECO:0000256" key="5">
    <source>
        <dbReference type="ARBA" id="ARBA00023136"/>
    </source>
</evidence>
<comment type="caution">
    <text evidence="7">The sequence shown here is derived from an EMBL/GenBank/DDBJ whole genome shotgun (WGS) entry which is preliminary data.</text>
</comment>
<comment type="similarity">
    <text evidence="2">Belongs to the TMEM19 family.</text>
</comment>
<dbReference type="PANTHER" id="PTHR13353:SF5">
    <property type="entry name" value="TRANSMEMBRANE PROTEIN 19"/>
    <property type="match status" value="1"/>
</dbReference>
<evidence type="ECO:0000256" key="3">
    <source>
        <dbReference type="ARBA" id="ARBA00022692"/>
    </source>
</evidence>
<keyword evidence="5 6" id="KW-0472">Membrane</keyword>
<gene>
    <name evidence="7" type="ORF">MKZ38_010208</name>
</gene>
<comment type="subcellular location">
    <subcellularLocation>
        <location evidence="1">Membrane</location>
        <topology evidence="1">Multi-pass membrane protein</topology>
    </subcellularLocation>
</comment>
<name>A0AAD5RSK5_9PEZI</name>
<evidence type="ECO:0000313" key="8">
    <source>
        <dbReference type="Proteomes" id="UP001201980"/>
    </source>
</evidence>
<keyword evidence="8" id="KW-1185">Reference proteome</keyword>
<dbReference type="AlphaFoldDB" id="A0AAD5RSK5"/>
<feature type="transmembrane region" description="Helical" evidence="6">
    <location>
        <begin position="170"/>
        <end position="195"/>
    </location>
</feature>
<evidence type="ECO:0000313" key="7">
    <source>
        <dbReference type="EMBL" id="KAJ2903256.1"/>
    </source>
</evidence>
<evidence type="ECO:0000256" key="4">
    <source>
        <dbReference type="ARBA" id="ARBA00022989"/>
    </source>
</evidence>